<evidence type="ECO:0000313" key="1">
    <source>
        <dbReference type="EMBL" id="VDI09615.1"/>
    </source>
</evidence>
<accession>A0A8B6CU27</accession>
<dbReference type="OrthoDB" id="6064567at2759"/>
<reference evidence="1" key="1">
    <citation type="submission" date="2018-11" db="EMBL/GenBank/DDBJ databases">
        <authorList>
            <person name="Alioto T."/>
            <person name="Alioto T."/>
        </authorList>
    </citation>
    <scope>NUCLEOTIDE SEQUENCE</scope>
</reference>
<gene>
    <name evidence="1" type="ORF">MGAL_10B081386</name>
</gene>
<dbReference type="EMBL" id="UYJE01002318">
    <property type="protein sequence ID" value="VDI09615.1"/>
    <property type="molecule type" value="Genomic_DNA"/>
</dbReference>
<protein>
    <submittedName>
        <fullName evidence="1">Uncharacterized protein</fullName>
    </submittedName>
</protein>
<keyword evidence="2" id="KW-1185">Reference proteome</keyword>
<organism evidence="1 2">
    <name type="scientific">Mytilus galloprovincialis</name>
    <name type="common">Mediterranean mussel</name>
    <dbReference type="NCBI Taxonomy" id="29158"/>
    <lineage>
        <taxon>Eukaryota</taxon>
        <taxon>Metazoa</taxon>
        <taxon>Spiralia</taxon>
        <taxon>Lophotrochozoa</taxon>
        <taxon>Mollusca</taxon>
        <taxon>Bivalvia</taxon>
        <taxon>Autobranchia</taxon>
        <taxon>Pteriomorphia</taxon>
        <taxon>Mytilida</taxon>
        <taxon>Mytiloidea</taxon>
        <taxon>Mytilidae</taxon>
        <taxon>Mytilinae</taxon>
        <taxon>Mytilus</taxon>
    </lineage>
</organism>
<evidence type="ECO:0000313" key="2">
    <source>
        <dbReference type="Proteomes" id="UP000596742"/>
    </source>
</evidence>
<sequence>MGDLLLVPESSLQQPTTPIRQKLAPTVSFDNLVSHWDLTNLERVGLFYAEKPVDINTLLDKSLSYNSQVSHLSLNVETFKTILERYLNFDVSIPDDYSEGERREDRQARWTNEMEALARCKIEADKVYKYEEVIDNETELIMIYYDSKIIAVRRVNTESSAEHFENMWTLEPAKTSRESSHICLVMGTLVSRSFTVNDKYAFR</sequence>
<comment type="caution">
    <text evidence="1">The sequence shown here is derived from an EMBL/GenBank/DDBJ whole genome shotgun (WGS) entry which is preliminary data.</text>
</comment>
<dbReference type="AlphaFoldDB" id="A0A8B6CU27"/>
<proteinExistence type="predicted"/>
<name>A0A8B6CU27_MYTGA</name>
<dbReference type="Proteomes" id="UP000596742">
    <property type="component" value="Unassembled WGS sequence"/>
</dbReference>